<evidence type="ECO:0000313" key="2">
    <source>
        <dbReference type="Proteomes" id="UP001500956"/>
    </source>
</evidence>
<organism evidence="1 2">
    <name type="scientific">Isoptericola chiayiensis</name>
    <dbReference type="NCBI Taxonomy" id="579446"/>
    <lineage>
        <taxon>Bacteria</taxon>
        <taxon>Bacillati</taxon>
        <taxon>Actinomycetota</taxon>
        <taxon>Actinomycetes</taxon>
        <taxon>Micrococcales</taxon>
        <taxon>Promicromonosporaceae</taxon>
        <taxon>Isoptericola</taxon>
    </lineage>
</organism>
<protein>
    <submittedName>
        <fullName evidence="1">Uncharacterized protein</fullName>
    </submittedName>
</protein>
<dbReference type="EMBL" id="BAABID010000007">
    <property type="protein sequence ID" value="GAA4725240.1"/>
    <property type="molecule type" value="Genomic_DNA"/>
</dbReference>
<dbReference type="Proteomes" id="UP001500956">
    <property type="component" value="Unassembled WGS sequence"/>
</dbReference>
<accession>A0ABP8YBU2</accession>
<gene>
    <name evidence="1" type="ORF">GCM10023216_14440</name>
</gene>
<comment type="caution">
    <text evidence="1">The sequence shown here is derived from an EMBL/GenBank/DDBJ whole genome shotgun (WGS) entry which is preliminary data.</text>
</comment>
<reference evidence="2" key="1">
    <citation type="journal article" date="2019" name="Int. J. Syst. Evol. Microbiol.">
        <title>The Global Catalogue of Microorganisms (GCM) 10K type strain sequencing project: providing services to taxonomists for standard genome sequencing and annotation.</title>
        <authorList>
            <consortium name="The Broad Institute Genomics Platform"/>
            <consortium name="The Broad Institute Genome Sequencing Center for Infectious Disease"/>
            <person name="Wu L."/>
            <person name="Ma J."/>
        </authorList>
    </citation>
    <scope>NUCLEOTIDE SEQUENCE [LARGE SCALE GENOMIC DNA]</scope>
    <source>
        <strain evidence="2">JCM 18063</strain>
    </source>
</reference>
<keyword evidence="2" id="KW-1185">Reference proteome</keyword>
<sequence length="258" mass="26886">MRIVAVGAPEGVNPALRTARSSLVHVVEAIGGLTGETLLMSRDPQGRAVARSARLAIGGNDLAHLHMPCRATQWALVLDALVRLPDSAMGGARAAAEALLFTTRTQLVISSVTALDRPSPSFGQHVASYWPGATFVVDLAAGTVGPFRRSIEVPPHGVVLARSGRQVVPDGVVRALPSPLLEIRVPGTEWKARRWLEVTGTETSPEHIVATALNGGTWARCSVCGRSGLSARCLFCEVDLPGAATAGVAAATSQGVLQ</sequence>
<name>A0ABP8YBU2_9MICO</name>
<evidence type="ECO:0000313" key="1">
    <source>
        <dbReference type="EMBL" id="GAA4725240.1"/>
    </source>
</evidence>
<proteinExistence type="predicted"/>